<accession>A0A6G1GUH9</accession>
<dbReference type="Proteomes" id="UP000800041">
    <property type="component" value="Unassembled WGS sequence"/>
</dbReference>
<dbReference type="PANTHER" id="PTHR33840">
    <property type="match status" value="1"/>
</dbReference>
<keyword evidence="4" id="KW-1185">Reference proteome</keyword>
<dbReference type="InterPro" id="IPR018712">
    <property type="entry name" value="Tle1-like_cat"/>
</dbReference>
<evidence type="ECO:0000259" key="2">
    <source>
        <dbReference type="Pfam" id="PF09994"/>
    </source>
</evidence>
<proteinExistence type="predicted"/>
<dbReference type="PANTHER" id="PTHR33840:SF2">
    <property type="entry name" value="TLE1 PHOSPHOLIPASE DOMAIN-CONTAINING PROTEIN"/>
    <property type="match status" value="1"/>
</dbReference>
<dbReference type="SUPFAM" id="SSF53474">
    <property type="entry name" value="alpha/beta-Hydrolases"/>
    <property type="match status" value="1"/>
</dbReference>
<organism evidence="3 4">
    <name type="scientific">Aulographum hederae CBS 113979</name>
    <dbReference type="NCBI Taxonomy" id="1176131"/>
    <lineage>
        <taxon>Eukaryota</taxon>
        <taxon>Fungi</taxon>
        <taxon>Dikarya</taxon>
        <taxon>Ascomycota</taxon>
        <taxon>Pezizomycotina</taxon>
        <taxon>Dothideomycetes</taxon>
        <taxon>Pleosporomycetidae</taxon>
        <taxon>Aulographales</taxon>
        <taxon>Aulographaceae</taxon>
    </lineage>
</organism>
<feature type="compositionally biased region" description="Basic residues" evidence="1">
    <location>
        <begin position="252"/>
        <end position="261"/>
    </location>
</feature>
<evidence type="ECO:0000313" key="3">
    <source>
        <dbReference type="EMBL" id="KAF1984613.1"/>
    </source>
</evidence>
<dbReference type="AlphaFoldDB" id="A0A6G1GUH9"/>
<feature type="region of interest" description="Disordered" evidence="1">
    <location>
        <begin position="250"/>
        <end position="314"/>
    </location>
</feature>
<dbReference type="OrthoDB" id="3162439at2759"/>
<protein>
    <recommendedName>
        <fullName evidence="2">T6SS Phospholipase effector Tle1-like catalytic domain-containing protein</fullName>
    </recommendedName>
</protein>
<feature type="compositionally biased region" description="Basic and acidic residues" evidence="1">
    <location>
        <begin position="275"/>
        <end position="284"/>
    </location>
</feature>
<feature type="domain" description="T6SS Phospholipase effector Tle1-like catalytic" evidence="2">
    <location>
        <begin position="15"/>
        <end position="406"/>
    </location>
</feature>
<dbReference type="InterPro" id="IPR029058">
    <property type="entry name" value="AB_hydrolase_fold"/>
</dbReference>
<gene>
    <name evidence="3" type="ORF">K402DRAFT_336143</name>
</gene>
<name>A0A6G1GUH9_9PEZI</name>
<feature type="region of interest" description="Disordered" evidence="1">
    <location>
        <begin position="652"/>
        <end position="675"/>
    </location>
</feature>
<feature type="compositionally biased region" description="Acidic residues" evidence="1">
    <location>
        <begin position="265"/>
        <end position="274"/>
    </location>
</feature>
<sequence length="675" mass="75899">MLPQTAVVEKKRRRRKFVLCFDGTGNKFSGTDADSNILKIYRMLDRNDDCQYHYYQPGIGTYVSTTAFSHRSHFQRFKSWYIKAKDSAVGLSFDEHVMGGYKFLMRYYVPGDDIYFFGFSRGAYTARFLAEMLDHVGLLSAGNEEMCRFAWKTFQKWQTRQNKTEREKEDKRLLLAFMCAFRETFSRPVRRIRFLGLFDTVNSVPQFENAWMQRSKFPYTARSTAKVIRHAVAIDERRAKFRQDLISEMKRSHTKHRHRHLNLFDGDDEEEEQQESAKRYEHSKAALPGRPSVDSGRYQPAPKKQNSLFPPEYFRDRSETSGIRSLSPGADGGLRDSVDDNVSVISEISLPPMGNYDDSESDGEGEQDIQEVWFAGCHADIGGGWPLDEGHDAALSHIPLVWMVREAQHAGLNFDNVKLKALNCAPDDESPEIADPSNRRMSTAAGSPNSLRRKSRAIPQIEVAPPSPPPSEPPSASLPGEGSASSGGKVLIHTPITTTGTTSTHDLGSKDSHSAFHRLLHFAATQGRIHDVLCFDNGASPASVISWNIMEHLPFRRMDLQPDGSWKSITWPLPKGEVRDVPDDVVVHNSVIKRMRADEGYRPGNLICGGGGRGVRVAPRELGIGEWRVGREEGDVVGEVWCRIGRPMGVQRKSTGESGSGWSGRLEGWGMKSRK</sequence>
<feature type="compositionally biased region" description="Polar residues" evidence="1">
    <location>
        <begin position="439"/>
        <end position="450"/>
    </location>
</feature>
<feature type="region of interest" description="Disordered" evidence="1">
    <location>
        <begin position="428"/>
        <end position="509"/>
    </location>
</feature>
<dbReference type="EMBL" id="ML977167">
    <property type="protein sequence ID" value="KAF1984613.1"/>
    <property type="molecule type" value="Genomic_DNA"/>
</dbReference>
<feature type="compositionally biased region" description="Low complexity" evidence="1">
    <location>
        <begin position="474"/>
        <end position="504"/>
    </location>
</feature>
<evidence type="ECO:0000256" key="1">
    <source>
        <dbReference type="SAM" id="MobiDB-lite"/>
    </source>
</evidence>
<dbReference type="Pfam" id="PF09994">
    <property type="entry name" value="T6SS_Tle1-like_cat"/>
    <property type="match status" value="1"/>
</dbReference>
<evidence type="ECO:0000313" key="4">
    <source>
        <dbReference type="Proteomes" id="UP000800041"/>
    </source>
</evidence>
<feature type="region of interest" description="Disordered" evidence="1">
    <location>
        <begin position="319"/>
        <end position="338"/>
    </location>
</feature>
<reference evidence="3" key="1">
    <citation type="journal article" date="2020" name="Stud. Mycol.">
        <title>101 Dothideomycetes genomes: a test case for predicting lifestyles and emergence of pathogens.</title>
        <authorList>
            <person name="Haridas S."/>
            <person name="Albert R."/>
            <person name="Binder M."/>
            <person name="Bloem J."/>
            <person name="Labutti K."/>
            <person name="Salamov A."/>
            <person name="Andreopoulos B."/>
            <person name="Baker S."/>
            <person name="Barry K."/>
            <person name="Bills G."/>
            <person name="Bluhm B."/>
            <person name="Cannon C."/>
            <person name="Castanera R."/>
            <person name="Culley D."/>
            <person name="Daum C."/>
            <person name="Ezra D."/>
            <person name="Gonzalez J."/>
            <person name="Henrissat B."/>
            <person name="Kuo A."/>
            <person name="Liang C."/>
            <person name="Lipzen A."/>
            <person name="Lutzoni F."/>
            <person name="Magnuson J."/>
            <person name="Mondo S."/>
            <person name="Nolan M."/>
            <person name="Ohm R."/>
            <person name="Pangilinan J."/>
            <person name="Park H.-J."/>
            <person name="Ramirez L."/>
            <person name="Alfaro M."/>
            <person name="Sun H."/>
            <person name="Tritt A."/>
            <person name="Yoshinaga Y."/>
            <person name="Zwiers L.-H."/>
            <person name="Turgeon B."/>
            <person name="Goodwin S."/>
            <person name="Spatafora J."/>
            <person name="Crous P."/>
            <person name="Grigoriev I."/>
        </authorList>
    </citation>
    <scope>NUCLEOTIDE SEQUENCE</scope>
    <source>
        <strain evidence="3">CBS 113979</strain>
    </source>
</reference>